<dbReference type="Gene3D" id="3.30.1330.60">
    <property type="entry name" value="OmpA-like domain"/>
    <property type="match status" value="1"/>
</dbReference>
<dbReference type="EMBL" id="JAATJC010000001">
    <property type="protein sequence ID" value="NJC06841.1"/>
    <property type="molecule type" value="Genomic_DNA"/>
</dbReference>
<evidence type="ECO:0000256" key="4">
    <source>
        <dbReference type="PROSITE-ProRule" id="PRU00473"/>
    </source>
</evidence>
<comment type="caution">
    <text evidence="8">The sequence shown here is derived from an EMBL/GenBank/DDBJ whole genome shotgun (WGS) entry which is preliminary data.</text>
</comment>
<keyword evidence="3" id="KW-0998">Cell outer membrane</keyword>
<organism evidence="8 9">
    <name type="scientific">Sphingomonas kaistensis</name>
    <dbReference type="NCBI Taxonomy" id="298708"/>
    <lineage>
        <taxon>Bacteria</taxon>
        <taxon>Pseudomonadati</taxon>
        <taxon>Pseudomonadota</taxon>
        <taxon>Alphaproteobacteria</taxon>
        <taxon>Sphingomonadales</taxon>
        <taxon>Sphingomonadaceae</taxon>
        <taxon>Sphingomonas</taxon>
    </lineage>
</organism>
<comment type="subcellular location">
    <subcellularLocation>
        <location evidence="1">Cell outer membrane</location>
    </subcellularLocation>
</comment>
<dbReference type="InterPro" id="IPR006665">
    <property type="entry name" value="OmpA-like"/>
</dbReference>
<dbReference type="SUPFAM" id="SSF103088">
    <property type="entry name" value="OmpA-like"/>
    <property type="match status" value="1"/>
</dbReference>
<gene>
    <name evidence="8" type="ORF">GGQ97_002634</name>
</gene>
<proteinExistence type="predicted"/>
<reference evidence="8 9" key="1">
    <citation type="submission" date="2020-03" db="EMBL/GenBank/DDBJ databases">
        <title>Genomic Encyclopedia of Type Strains, Phase IV (KMG-IV): sequencing the most valuable type-strain genomes for metagenomic binning, comparative biology and taxonomic classification.</title>
        <authorList>
            <person name="Goeker M."/>
        </authorList>
    </citation>
    <scope>NUCLEOTIDE SEQUENCE [LARGE SCALE GENOMIC DNA]</scope>
    <source>
        <strain evidence="8 9">DSM 16846</strain>
    </source>
</reference>
<evidence type="ECO:0000313" key="8">
    <source>
        <dbReference type="EMBL" id="NJC06841.1"/>
    </source>
</evidence>
<dbReference type="RefSeq" id="WP_168070307.1">
    <property type="nucleotide sequence ID" value="NZ_JAATJC010000001.1"/>
</dbReference>
<feature type="domain" description="OmpA-like" evidence="7">
    <location>
        <begin position="62"/>
        <end position="184"/>
    </location>
</feature>
<dbReference type="PROSITE" id="PS51257">
    <property type="entry name" value="PROKAR_LIPOPROTEIN"/>
    <property type="match status" value="1"/>
</dbReference>
<dbReference type="PROSITE" id="PS51123">
    <property type="entry name" value="OMPA_2"/>
    <property type="match status" value="1"/>
</dbReference>
<evidence type="ECO:0000313" key="9">
    <source>
        <dbReference type="Proteomes" id="UP000558192"/>
    </source>
</evidence>
<keyword evidence="9" id="KW-1185">Reference proteome</keyword>
<evidence type="ECO:0000256" key="3">
    <source>
        <dbReference type="ARBA" id="ARBA00023237"/>
    </source>
</evidence>
<sequence length="193" mass="20471">MSRLLVLLPLLALIGCNRAPPPREREPEAPPAATFDNATAAQSIVRPEVIAEVEHEQAMKPDAAPALPSSITITFPSGATLDASGEAALDRLLDKAKPVLGVTYILRGHSDSAGSDRDNLRTSRRRAEAVSDYLVEHGVPADSISVIAIGEGRPVSPNTKDNGEPDPDGQARNRRVEVEVIVPTESAPAPPRQ</sequence>
<protein>
    <submittedName>
        <fullName evidence="8">OOP family OmpA-OmpF porin</fullName>
    </submittedName>
</protein>
<dbReference type="PRINTS" id="PR01021">
    <property type="entry name" value="OMPADOMAIN"/>
</dbReference>
<dbReference type="CDD" id="cd07185">
    <property type="entry name" value="OmpA_C-like"/>
    <property type="match status" value="1"/>
</dbReference>
<dbReference type="InterPro" id="IPR036737">
    <property type="entry name" value="OmpA-like_sf"/>
</dbReference>
<keyword evidence="6" id="KW-0732">Signal</keyword>
<evidence type="ECO:0000256" key="2">
    <source>
        <dbReference type="ARBA" id="ARBA00023136"/>
    </source>
</evidence>
<accession>A0A7X5Y8A5</accession>
<name>A0A7X5Y8A5_9SPHN</name>
<feature type="signal peptide" evidence="6">
    <location>
        <begin position="1"/>
        <end position="19"/>
    </location>
</feature>
<dbReference type="AlphaFoldDB" id="A0A7X5Y8A5"/>
<dbReference type="InterPro" id="IPR050330">
    <property type="entry name" value="Bact_OuterMem_StrucFunc"/>
</dbReference>
<dbReference type="PANTHER" id="PTHR30329">
    <property type="entry name" value="STATOR ELEMENT OF FLAGELLAR MOTOR COMPLEX"/>
    <property type="match status" value="1"/>
</dbReference>
<dbReference type="InterPro" id="IPR006664">
    <property type="entry name" value="OMP_bac"/>
</dbReference>
<dbReference type="Proteomes" id="UP000558192">
    <property type="component" value="Unassembled WGS sequence"/>
</dbReference>
<evidence type="ECO:0000256" key="1">
    <source>
        <dbReference type="ARBA" id="ARBA00004442"/>
    </source>
</evidence>
<dbReference type="GO" id="GO:0009279">
    <property type="term" value="C:cell outer membrane"/>
    <property type="evidence" value="ECO:0007669"/>
    <property type="project" value="UniProtKB-SubCell"/>
</dbReference>
<evidence type="ECO:0000259" key="7">
    <source>
        <dbReference type="PROSITE" id="PS51123"/>
    </source>
</evidence>
<evidence type="ECO:0000256" key="6">
    <source>
        <dbReference type="SAM" id="SignalP"/>
    </source>
</evidence>
<evidence type="ECO:0000256" key="5">
    <source>
        <dbReference type="SAM" id="MobiDB-lite"/>
    </source>
</evidence>
<feature type="compositionally biased region" description="Basic and acidic residues" evidence="5">
    <location>
        <begin position="169"/>
        <end position="178"/>
    </location>
</feature>
<dbReference type="Pfam" id="PF00691">
    <property type="entry name" value="OmpA"/>
    <property type="match status" value="1"/>
</dbReference>
<feature type="region of interest" description="Disordered" evidence="5">
    <location>
        <begin position="148"/>
        <end position="193"/>
    </location>
</feature>
<dbReference type="PANTHER" id="PTHR30329:SF21">
    <property type="entry name" value="LIPOPROTEIN YIAD-RELATED"/>
    <property type="match status" value="1"/>
</dbReference>
<feature type="chain" id="PRO_5031540660" evidence="6">
    <location>
        <begin position="20"/>
        <end position="193"/>
    </location>
</feature>
<keyword evidence="2 4" id="KW-0472">Membrane</keyword>